<gene>
    <name evidence="1" type="primary">LOC114325670</name>
</gene>
<organism evidence="1">
    <name type="scientific">Diabrotica virgifera virgifera</name>
    <name type="common">western corn rootworm</name>
    <dbReference type="NCBI Taxonomy" id="50390"/>
    <lineage>
        <taxon>Eukaryota</taxon>
        <taxon>Metazoa</taxon>
        <taxon>Ecdysozoa</taxon>
        <taxon>Arthropoda</taxon>
        <taxon>Hexapoda</taxon>
        <taxon>Insecta</taxon>
        <taxon>Pterygota</taxon>
        <taxon>Neoptera</taxon>
        <taxon>Endopterygota</taxon>
        <taxon>Coleoptera</taxon>
        <taxon>Polyphaga</taxon>
        <taxon>Cucujiformia</taxon>
        <taxon>Chrysomeloidea</taxon>
        <taxon>Chrysomelidae</taxon>
        <taxon>Galerucinae</taxon>
        <taxon>Diabroticina</taxon>
        <taxon>Diabroticites</taxon>
        <taxon>Diabrotica</taxon>
    </lineage>
</organism>
<accession>A0A6P7F7A7</accession>
<protein>
    <submittedName>
        <fullName evidence="1">Uncharacterized protein LOC114325670</fullName>
    </submittedName>
</protein>
<proteinExistence type="predicted"/>
<name>A0A6P7F7A7_DIAVI</name>
<dbReference type="RefSeq" id="XP_028129593.1">
    <property type="nucleotide sequence ID" value="XM_028273792.1"/>
</dbReference>
<dbReference type="AlphaFoldDB" id="A0A6P7F7A7"/>
<dbReference type="InParanoid" id="A0A6P7F7A7"/>
<evidence type="ECO:0000313" key="1">
    <source>
        <dbReference type="RefSeq" id="XP_028129593.1"/>
    </source>
</evidence>
<reference evidence="1" key="1">
    <citation type="submission" date="2025-08" db="UniProtKB">
        <authorList>
            <consortium name="RefSeq"/>
        </authorList>
    </citation>
    <scope>IDENTIFICATION</scope>
    <source>
        <tissue evidence="1">Whole insect</tissue>
    </source>
</reference>
<sequence>MSSVELRSRLNISSLEDYRTKCDLIFLYKLLDHTTDCSDLLSLINFRCSTRILRDMPVFSIKHYHTNYGKFSPINRIQTLGNDFSQSYDLVDTGFVRFKHCLTEYVRNGR</sequence>